<keyword evidence="2" id="KW-1185">Reference proteome</keyword>
<protein>
    <submittedName>
        <fullName evidence="1">Uncharacterized protein</fullName>
    </submittedName>
</protein>
<gene>
    <name evidence="1" type="ORF">IDH44_22310</name>
</gene>
<comment type="caution">
    <text evidence="1">The sequence shown here is derived from an EMBL/GenBank/DDBJ whole genome shotgun (WGS) entry which is preliminary data.</text>
</comment>
<dbReference type="EMBL" id="JACXIZ010000048">
    <property type="protein sequence ID" value="MBD2847938.1"/>
    <property type="molecule type" value="Genomic_DNA"/>
</dbReference>
<evidence type="ECO:0000313" key="2">
    <source>
        <dbReference type="Proteomes" id="UP000621560"/>
    </source>
</evidence>
<proteinExistence type="predicted"/>
<reference evidence="1" key="1">
    <citation type="submission" date="2020-09" db="EMBL/GenBank/DDBJ databases">
        <title>A novel bacterium of genus Paenibacillus, isolated from South China Sea.</title>
        <authorList>
            <person name="Huang H."/>
            <person name="Mo K."/>
            <person name="Hu Y."/>
        </authorList>
    </citation>
    <scope>NUCLEOTIDE SEQUENCE</scope>
    <source>
        <strain evidence="1">IB182496</strain>
    </source>
</reference>
<dbReference type="RefSeq" id="WP_190921043.1">
    <property type="nucleotide sequence ID" value="NZ_JACXIZ010000048.1"/>
</dbReference>
<name>A0A927GTS9_9BACL</name>
<dbReference type="AlphaFoldDB" id="A0A927GTS9"/>
<dbReference type="Proteomes" id="UP000621560">
    <property type="component" value="Unassembled WGS sequence"/>
</dbReference>
<accession>A0A927GTS9</accession>
<organism evidence="1 2">
    <name type="scientific">Paenibacillus sabuli</name>
    <dbReference type="NCBI Taxonomy" id="2772509"/>
    <lineage>
        <taxon>Bacteria</taxon>
        <taxon>Bacillati</taxon>
        <taxon>Bacillota</taxon>
        <taxon>Bacilli</taxon>
        <taxon>Bacillales</taxon>
        <taxon>Paenibacillaceae</taxon>
        <taxon>Paenibacillus</taxon>
    </lineage>
</organism>
<sequence>MIQYGSDRVTELRFEQLTARVERRDAQWVDVEARFRSEAERLYPELERLSALIICTTGGQIAQIVPQDGGLDCEYQFTAGEKAQLEAYIMSTAMQARIAEAQ</sequence>
<evidence type="ECO:0000313" key="1">
    <source>
        <dbReference type="EMBL" id="MBD2847938.1"/>
    </source>
</evidence>